<dbReference type="SUPFAM" id="SSF54637">
    <property type="entry name" value="Thioesterase/thiol ester dehydrase-isomerase"/>
    <property type="match status" value="1"/>
</dbReference>
<name>A7HXB0_PARL1</name>
<dbReference type="OrthoDB" id="9805304at2"/>
<dbReference type="eggNOG" id="COG2050">
    <property type="taxonomic scope" value="Bacteria"/>
</dbReference>
<evidence type="ECO:0000313" key="3">
    <source>
        <dbReference type="Proteomes" id="UP000006377"/>
    </source>
</evidence>
<dbReference type="AlphaFoldDB" id="A7HXB0"/>
<dbReference type="CDD" id="cd03443">
    <property type="entry name" value="PaaI_thioesterase"/>
    <property type="match status" value="1"/>
</dbReference>
<dbReference type="STRING" id="402881.Plav_2936"/>
<dbReference type="Gene3D" id="3.10.129.10">
    <property type="entry name" value="Hotdog Thioesterase"/>
    <property type="match status" value="1"/>
</dbReference>
<dbReference type="InterPro" id="IPR006683">
    <property type="entry name" value="Thioestr_dom"/>
</dbReference>
<dbReference type="EMBL" id="CP000774">
    <property type="protein sequence ID" value="ABS64543.1"/>
    <property type="molecule type" value="Genomic_DNA"/>
</dbReference>
<dbReference type="GO" id="GO:0016790">
    <property type="term" value="F:thiolester hydrolase activity"/>
    <property type="evidence" value="ECO:0007669"/>
    <property type="project" value="UniProtKB-ARBA"/>
</dbReference>
<evidence type="ECO:0000313" key="2">
    <source>
        <dbReference type="EMBL" id="ABS64543.1"/>
    </source>
</evidence>
<dbReference type="Pfam" id="PF03061">
    <property type="entry name" value="4HBT"/>
    <property type="match status" value="1"/>
</dbReference>
<keyword evidence="3" id="KW-1185">Reference proteome</keyword>
<dbReference type="Proteomes" id="UP000006377">
    <property type="component" value="Chromosome"/>
</dbReference>
<organism evidence="2 3">
    <name type="scientific">Parvibaculum lavamentivorans (strain DS-1 / DSM 13023 / NCIMB 13966)</name>
    <dbReference type="NCBI Taxonomy" id="402881"/>
    <lineage>
        <taxon>Bacteria</taxon>
        <taxon>Pseudomonadati</taxon>
        <taxon>Pseudomonadota</taxon>
        <taxon>Alphaproteobacteria</taxon>
        <taxon>Hyphomicrobiales</taxon>
        <taxon>Parvibaculaceae</taxon>
        <taxon>Parvibaculum</taxon>
    </lineage>
</organism>
<dbReference type="HOGENOM" id="CLU_089876_4_0_5"/>
<dbReference type="RefSeq" id="WP_012111859.1">
    <property type="nucleotide sequence ID" value="NC_009719.1"/>
</dbReference>
<protein>
    <submittedName>
        <fullName evidence="2">Thioesterase superfamily protein</fullName>
    </submittedName>
</protein>
<feature type="domain" description="Thioesterase" evidence="1">
    <location>
        <begin position="55"/>
        <end position="127"/>
    </location>
</feature>
<gene>
    <name evidence="2" type="ordered locus">Plav_2936</name>
</gene>
<reference evidence="2 3" key="1">
    <citation type="journal article" date="2011" name="Stand. Genomic Sci.">
        <title>Complete genome sequence of Parvibaculum lavamentivorans type strain (DS-1(T)).</title>
        <authorList>
            <person name="Schleheck D."/>
            <person name="Weiss M."/>
            <person name="Pitluck S."/>
            <person name="Bruce D."/>
            <person name="Land M.L."/>
            <person name="Han S."/>
            <person name="Saunders E."/>
            <person name="Tapia R."/>
            <person name="Detter C."/>
            <person name="Brettin T."/>
            <person name="Han J."/>
            <person name="Woyke T."/>
            <person name="Goodwin L."/>
            <person name="Pennacchio L."/>
            <person name="Nolan M."/>
            <person name="Cook A.M."/>
            <person name="Kjelleberg S."/>
            <person name="Thomas T."/>
        </authorList>
    </citation>
    <scope>NUCLEOTIDE SEQUENCE [LARGE SCALE GENOMIC DNA]</scope>
    <source>
        <strain evidence="3">DS-1 / DSM 13023 / NCIMB 13966</strain>
    </source>
</reference>
<accession>A7HXB0</accession>
<sequence length="145" mass="15277">MADLVPVMSVGELEAFMEREFPQMRMGADTTRIEAVGPGTAVLRLGFSERNLRPGGTISGPAMMALADYAMYAAVLAHIGPVGLAVTTNLSINFLRKPGPADIIGEARLLKLGRALAVGEIAMWQDGAEDAPVAHAVSTYSIPPK</sequence>
<dbReference type="InterPro" id="IPR029069">
    <property type="entry name" value="HotDog_dom_sf"/>
</dbReference>
<dbReference type="KEGG" id="pla:Plav_2936"/>
<proteinExistence type="predicted"/>
<evidence type="ECO:0000259" key="1">
    <source>
        <dbReference type="Pfam" id="PF03061"/>
    </source>
</evidence>